<evidence type="ECO:0000313" key="3">
    <source>
        <dbReference type="EMBL" id="GAA2045295.1"/>
    </source>
</evidence>
<keyword evidence="4" id="KW-1185">Reference proteome</keyword>
<protein>
    <recommendedName>
        <fullName evidence="2">NodB homology domain-containing protein</fullName>
    </recommendedName>
</protein>
<name>A0ABP5GEW6_9ACTN</name>
<dbReference type="SUPFAM" id="SSF88713">
    <property type="entry name" value="Glycoside hydrolase/deacetylase"/>
    <property type="match status" value="1"/>
</dbReference>
<comment type="caution">
    <text evidence="3">The sequence shown here is derived from an EMBL/GenBank/DDBJ whole genome shotgun (WGS) entry which is preliminary data.</text>
</comment>
<reference evidence="4" key="1">
    <citation type="journal article" date="2019" name="Int. J. Syst. Evol. Microbiol.">
        <title>The Global Catalogue of Microorganisms (GCM) 10K type strain sequencing project: providing services to taxonomists for standard genome sequencing and annotation.</title>
        <authorList>
            <consortium name="The Broad Institute Genomics Platform"/>
            <consortium name="The Broad Institute Genome Sequencing Center for Infectious Disease"/>
            <person name="Wu L."/>
            <person name="Ma J."/>
        </authorList>
    </citation>
    <scope>NUCLEOTIDE SEQUENCE [LARGE SCALE GENOMIC DNA]</scope>
    <source>
        <strain evidence="4">JCM 14549</strain>
    </source>
</reference>
<dbReference type="PROSITE" id="PS51677">
    <property type="entry name" value="NODB"/>
    <property type="match status" value="1"/>
</dbReference>
<dbReference type="Gene3D" id="3.20.20.370">
    <property type="entry name" value="Glycoside hydrolase/deacetylase"/>
    <property type="match status" value="1"/>
</dbReference>
<sequence>MDAQTTSSGRADPLGQPLPRRWRRALPGALAVTALTTVLAYTGLGQPLRTVPENLRIPIALDTEETPHETPSVLHQIDTEEPVIFVTIDDGHQPGPAALEIVREHRMPVSLFLNEQPVKDHAPHFEDYIELGHHVHTHTLSHVELPQYGFEEQRHEICGMVEVLEETFGDDGAVGSLLRAPYGASDATTAEAAATCGITAIPHWSGTAEDGAVTLAHGDSFRPGDIILTHFTETLPEDLRAVQQKAEAEGFTVARLEDYLP</sequence>
<evidence type="ECO:0000313" key="4">
    <source>
        <dbReference type="Proteomes" id="UP001403094"/>
    </source>
</evidence>
<dbReference type="Proteomes" id="UP001403094">
    <property type="component" value="Unassembled WGS sequence"/>
</dbReference>
<evidence type="ECO:0000259" key="2">
    <source>
        <dbReference type="PROSITE" id="PS51677"/>
    </source>
</evidence>
<proteinExistence type="predicted"/>
<dbReference type="InterPro" id="IPR011330">
    <property type="entry name" value="Glyco_hydro/deAcase_b/a-brl"/>
</dbReference>
<evidence type="ECO:0000256" key="1">
    <source>
        <dbReference type="SAM" id="MobiDB-lite"/>
    </source>
</evidence>
<gene>
    <name evidence="3" type="ORF">GCM10009757_11740</name>
</gene>
<dbReference type="PANTHER" id="PTHR10587">
    <property type="entry name" value="GLYCOSYL TRANSFERASE-RELATED"/>
    <property type="match status" value="1"/>
</dbReference>
<dbReference type="EMBL" id="BAAANQ010000002">
    <property type="protein sequence ID" value="GAA2045295.1"/>
    <property type="molecule type" value="Genomic_DNA"/>
</dbReference>
<accession>A0ABP5GEW6</accession>
<dbReference type="InterPro" id="IPR050248">
    <property type="entry name" value="Polysacc_deacetylase_ArnD"/>
</dbReference>
<feature type="region of interest" description="Disordered" evidence="1">
    <location>
        <begin position="1"/>
        <end position="20"/>
    </location>
</feature>
<dbReference type="InterPro" id="IPR002509">
    <property type="entry name" value="NODB_dom"/>
</dbReference>
<dbReference type="PANTHER" id="PTHR10587:SF134">
    <property type="entry name" value="SECRETED PROTEIN"/>
    <property type="match status" value="1"/>
</dbReference>
<dbReference type="Pfam" id="PF01522">
    <property type="entry name" value="Polysacc_deac_1"/>
    <property type="match status" value="1"/>
</dbReference>
<organism evidence="3 4">
    <name type="scientific">Streptomyces cheonanensis</name>
    <dbReference type="NCBI Taxonomy" id="312720"/>
    <lineage>
        <taxon>Bacteria</taxon>
        <taxon>Bacillati</taxon>
        <taxon>Actinomycetota</taxon>
        <taxon>Actinomycetes</taxon>
        <taxon>Kitasatosporales</taxon>
        <taxon>Streptomycetaceae</taxon>
        <taxon>Streptomyces</taxon>
    </lineage>
</organism>
<dbReference type="RefSeq" id="WP_346069793.1">
    <property type="nucleotide sequence ID" value="NZ_BAAANQ010000002.1"/>
</dbReference>
<feature type="domain" description="NodB homology" evidence="2">
    <location>
        <begin position="82"/>
        <end position="254"/>
    </location>
</feature>
<dbReference type="CDD" id="cd10917">
    <property type="entry name" value="CE4_NodB_like_6s_7s"/>
    <property type="match status" value="1"/>
</dbReference>